<gene>
    <name evidence="7" type="ORF">E3202_05720</name>
</gene>
<comment type="caution">
    <text evidence="7">The sequence shown here is derived from an EMBL/GenBank/DDBJ whole genome shotgun (WGS) entry which is preliminary data.</text>
</comment>
<dbReference type="RefSeq" id="WP_165600727.1">
    <property type="nucleotide sequence ID" value="NZ_SORZ01000002.1"/>
</dbReference>
<dbReference type="Pfam" id="PF01810">
    <property type="entry name" value="LysE"/>
    <property type="match status" value="1"/>
</dbReference>
<feature type="transmembrane region" description="Helical" evidence="6">
    <location>
        <begin position="42"/>
        <end position="64"/>
    </location>
</feature>
<accession>A0A506UL36</accession>
<comment type="subcellular location">
    <subcellularLocation>
        <location evidence="1">Cell membrane</location>
        <topology evidence="1">Multi-pass membrane protein</topology>
    </subcellularLocation>
</comment>
<protein>
    <submittedName>
        <fullName evidence="7">LysE family translocator</fullName>
    </submittedName>
</protein>
<reference evidence="7 8" key="1">
    <citation type="submission" date="2019-03" db="EMBL/GenBank/DDBJ databases">
        <title>The complete genome sequence of Neokomagataea sp. Jb2 NBRC113641.</title>
        <authorList>
            <person name="Chua K.-O."/>
            <person name="Chan K.-G."/>
            <person name="See-Too W.-S."/>
        </authorList>
    </citation>
    <scope>NUCLEOTIDE SEQUENCE [LARGE SCALE GENOMIC DNA]</scope>
    <source>
        <strain evidence="7 8">Jb2</strain>
    </source>
</reference>
<evidence type="ECO:0000256" key="4">
    <source>
        <dbReference type="ARBA" id="ARBA00022989"/>
    </source>
</evidence>
<sequence length="221" mass="23990">MDPVMQAVIGFATAWAILILAPGLDFIFVLRTSLGDGKKAGVGAALGVALSIGLWGVAAAFGLAKVVAVSHLAFEILKWGGALYLAYLGGMLLLRPRNVLVEDETKVSQELTRDRALPSSFWLWFRRGAVVSLLNPQLGIFDLSAYAHVMPPNLANPVAFCLMLTVLQVVIVLPYHLFVALVANKAAVLLNTPWFVNLLDRLTGLVFLWFAYQLLQAHPPV</sequence>
<evidence type="ECO:0000256" key="1">
    <source>
        <dbReference type="ARBA" id="ARBA00004651"/>
    </source>
</evidence>
<dbReference type="Proteomes" id="UP000315037">
    <property type="component" value="Unassembled WGS sequence"/>
</dbReference>
<keyword evidence="2" id="KW-1003">Cell membrane</keyword>
<keyword evidence="8" id="KW-1185">Reference proteome</keyword>
<evidence type="ECO:0000256" key="2">
    <source>
        <dbReference type="ARBA" id="ARBA00022475"/>
    </source>
</evidence>
<dbReference type="GO" id="GO:0005886">
    <property type="term" value="C:plasma membrane"/>
    <property type="evidence" value="ECO:0007669"/>
    <property type="project" value="UniProtKB-SubCell"/>
</dbReference>
<keyword evidence="3 6" id="KW-0812">Transmembrane</keyword>
<dbReference type="AlphaFoldDB" id="A0A506UL36"/>
<dbReference type="PANTHER" id="PTHR30086:SF20">
    <property type="entry name" value="ARGININE EXPORTER PROTEIN ARGO-RELATED"/>
    <property type="match status" value="1"/>
</dbReference>
<dbReference type="InterPro" id="IPR001123">
    <property type="entry name" value="LeuE-type"/>
</dbReference>
<dbReference type="EMBL" id="SORZ01000002">
    <property type="protein sequence ID" value="TPW34049.1"/>
    <property type="molecule type" value="Genomic_DNA"/>
</dbReference>
<dbReference type="PANTHER" id="PTHR30086">
    <property type="entry name" value="ARGININE EXPORTER PROTEIN ARGO"/>
    <property type="match status" value="1"/>
</dbReference>
<evidence type="ECO:0000256" key="3">
    <source>
        <dbReference type="ARBA" id="ARBA00022692"/>
    </source>
</evidence>
<keyword evidence="4 6" id="KW-1133">Transmembrane helix</keyword>
<organism evidence="7 8">
    <name type="scientific">Oecophyllibacter saccharovorans</name>
    <dbReference type="NCBI Taxonomy" id="2558360"/>
    <lineage>
        <taxon>Bacteria</taxon>
        <taxon>Pseudomonadati</taxon>
        <taxon>Pseudomonadota</taxon>
        <taxon>Alphaproteobacteria</taxon>
        <taxon>Acetobacterales</taxon>
        <taxon>Acetobacteraceae</taxon>
        <taxon>Oecophyllibacter</taxon>
    </lineage>
</organism>
<evidence type="ECO:0000313" key="8">
    <source>
        <dbReference type="Proteomes" id="UP000315037"/>
    </source>
</evidence>
<feature type="transmembrane region" description="Helical" evidence="6">
    <location>
        <begin position="194"/>
        <end position="215"/>
    </location>
</feature>
<evidence type="ECO:0000256" key="5">
    <source>
        <dbReference type="ARBA" id="ARBA00023136"/>
    </source>
</evidence>
<feature type="transmembrane region" description="Helical" evidence="6">
    <location>
        <begin position="76"/>
        <end position="94"/>
    </location>
</feature>
<feature type="transmembrane region" description="Helical" evidence="6">
    <location>
        <begin position="154"/>
        <end position="182"/>
    </location>
</feature>
<keyword evidence="5 6" id="KW-0472">Membrane</keyword>
<dbReference type="GO" id="GO:0015171">
    <property type="term" value="F:amino acid transmembrane transporter activity"/>
    <property type="evidence" value="ECO:0007669"/>
    <property type="project" value="TreeGrafter"/>
</dbReference>
<feature type="transmembrane region" description="Helical" evidence="6">
    <location>
        <begin position="6"/>
        <end position="30"/>
    </location>
</feature>
<name>A0A506UL36_9PROT</name>
<proteinExistence type="predicted"/>
<evidence type="ECO:0000313" key="7">
    <source>
        <dbReference type="EMBL" id="TPW34049.1"/>
    </source>
</evidence>
<evidence type="ECO:0000256" key="6">
    <source>
        <dbReference type="SAM" id="Phobius"/>
    </source>
</evidence>